<feature type="transmembrane region" description="Helical" evidence="1">
    <location>
        <begin position="7"/>
        <end position="25"/>
    </location>
</feature>
<dbReference type="Proteomes" id="UP000824209">
    <property type="component" value="Unassembled WGS sequence"/>
</dbReference>
<evidence type="ECO:0000313" key="3">
    <source>
        <dbReference type="Proteomes" id="UP000824209"/>
    </source>
</evidence>
<evidence type="ECO:0000256" key="1">
    <source>
        <dbReference type="SAM" id="Phobius"/>
    </source>
</evidence>
<gene>
    <name evidence="2" type="ORF">H9943_08385</name>
</gene>
<keyword evidence="1" id="KW-1133">Transmembrane helix</keyword>
<proteinExistence type="predicted"/>
<accession>A0A9D2M499</accession>
<sequence>MKKRSHILSVSALLILLCIGGYFLLTGNEKAEITIKGTTYEMCAVSVREFMGENYLFSTMSTEGNSIYTYDYTDAQLEAKTYYNIAVPFRPKDGSGAPIACWLYNPTAKPVEIREAMISSISCEIPTLREYNAPVSIAGLELNGQTKEEISAYMGDALKEYRYSENEDANAISYIKGKVSYTFTFDESDVLQNAMARIVM</sequence>
<reference evidence="2" key="1">
    <citation type="journal article" date="2021" name="PeerJ">
        <title>Extensive microbial diversity within the chicken gut microbiome revealed by metagenomics and culture.</title>
        <authorList>
            <person name="Gilroy R."/>
            <person name="Ravi A."/>
            <person name="Getino M."/>
            <person name="Pursley I."/>
            <person name="Horton D.L."/>
            <person name="Alikhan N.F."/>
            <person name="Baker D."/>
            <person name="Gharbi K."/>
            <person name="Hall N."/>
            <person name="Watson M."/>
            <person name="Adriaenssens E.M."/>
            <person name="Foster-Nyarko E."/>
            <person name="Jarju S."/>
            <person name="Secka A."/>
            <person name="Antonio M."/>
            <person name="Oren A."/>
            <person name="Chaudhuri R.R."/>
            <person name="La Ragione R."/>
            <person name="Hildebrand F."/>
            <person name="Pallen M.J."/>
        </authorList>
    </citation>
    <scope>NUCLEOTIDE SEQUENCE</scope>
    <source>
        <strain evidence="2">ChiBcec8-14828</strain>
    </source>
</reference>
<keyword evidence="1" id="KW-0472">Membrane</keyword>
<evidence type="ECO:0000313" key="2">
    <source>
        <dbReference type="EMBL" id="HJB40394.1"/>
    </source>
</evidence>
<organism evidence="2 3">
    <name type="scientific">Candidatus Ruthenibacterium avium</name>
    <dbReference type="NCBI Taxonomy" id="2838751"/>
    <lineage>
        <taxon>Bacteria</taxon>
        <taxon>Bacillati</taxon>
        <taxon>Bacillota</taxon>
        <taxon>Clostridia</taxon>
        <taxon>Eubacteriales</taxon>
        <taxon>Oscillospiraceae</taxon>
        <taxon>Ruthenibacterium</taxon>
    </lineage>
</organism>
<reference evidence="2" key="2">
    <citation type="submission" date="2021-04" db="EMBL/GenBank/DDBJ databases">
        <authorList>
            <person name="Gilroy R."/>
        </authorList>
    </citation>
    <scope>NUCLEOTIDE SEQUENCE</scope>
    <source>
        <strain evidence="2">ChiBcec8-14828</strain>
    </source>
</reference>
<comment type="caution">
    <text evidence="2">The sequence shown here is derived from an EMBL/GenBank/DDBJ whole genome shotgun (WGS) entry which is preliminary data.</text>
</comment>
<protein>
    <submittedName>
        <fullName evidence="2">Uncharacterized protein</fullName>
    </submittedName>
</protein>
<keyword evidence="1" id="KW-0812">Transmembrane</keyword>
<name>A0A9D2M499_9FIRM</name>
<dbReference type="AlphaFoldDB" id="A0A9D2M499"/>
<dbReference type="EMBL" id="DWYA01000072">
    <property type="protein sequence ID" value="HJB40394.1"/>
    <property type="molecule type" value="Genomic_DNA"/>
</dbReference>